<comment type="caution">
    <text evidence="1">The sequence shown here is derived from an EMBL/GenBank/DDBJ whole genome shotgun (WGS) entry which is preliminary data.</text>
</comment>
<protein>
    <submittedName>
        <fullName evidence="1">Uncharacterized protein</fullName>
    </submittedName>
</protein>
<name>A0A1Q6DVE5_METT1</name>
<keyword evidence="2" id="KW-1185">Reference proteome</keyword>
<proteinExistence type="predicted"/>
<dbReference type="Proteomes" id="UP000185744">
    <property type="component" value="Unassembled WGS sequence"/>
</dbReference>
<organism evidence="1 2">
    <name type="scientific">Methanohalarchaeum thermophilum</name>
    <dbReference type="NCBI Taxonomy" id="1903181"/>
    <lineage>
        <taxon>Archaea</taxon>
        <taxon>Methanobacteriati</taxon>
        <taxon>Methanobacteriota</taxon>
        <taxon>Methanonatronarchaeia</taxon>
        <taxon>Methanonatronarchaeales</taxon>
        <taxon>Methanonatronarchaeaceae</taxon>
        <taxon>Candidatus Methanohalarchaeum</taxon>
    </lineage>
</organism>
<dbReference type="AlphaFoldDB" id="A0A1Q6DVE5"/>
<evidence type="ECO:0000313" key="1">
    <source>
        <dbReference type="EMBL" id="OKY78282.1"/>
    </source>
</evidence>
<dbReference type="EMBL" id="MSDW01000001">
    <property type="protein sequence ID" value="OKY78282.1"/>
    <property type="molecule type" value="Genomic_DNA"/>
</dbReference>
<dbReference type="InParanoid" id="A0A1Q6DVE5"/>
<gene>
    <name evidence="1" type="ORF">BTN85_0769</name>
</gene>
<reference evidence="1" key="1">
    <citation type="submission" date="2016-12" db="EMBL/GenBank/DDBJ databases">
        <title>Discovery of methanogenic haloarchaea.</title>
        <authorList>
            <person name="Sorokin D.Y."/>
            <person name="Makarova K.S."/>
            <person name="Abbas B."/>
            <person name="Ferrer M."/>
            <person name="Golyshin P.N."/>
        </authorList>
    </citation>
    <scope>NUCLEOTIDE SEQUENCE [LARGE SCALE GENOMIC DNA]</scope>
    <source>
        <strain evidence="1">HMET1</strain>
    </source>
</reference>
<accession>A0A1Q6DVE5</accession>
<evidence type="ECO:0000313" key="2">
    <source>
        <dbReference type="Proteomes" id="UP000185744"/>
    </source>
</evidence>
<sequence>MTGCIVEETLKESEDPKKAIKTLIEEEKCPLLAMEAQEWEK</sequence>